<dbReference type="PANTHER" id="PTHR10535">
    <property type="entry name" value="DNA-DIRECTED RNA POLYMERASES I, II, AND III SUBUNIT RPABC1"/>
    <property type="match status" value="1"/>
</dbReference>
<evidence type="ECO:0000256" key="3">
    <source>
        <dbReference type="ARBA" id="ARBA00025765"/>
    </source>
</evidence>
<comment type="subcellular location">
    <subcellularLocation>
        <location evidence="1">Nucleus</location>
    </subcellularLocation>
</comment>
<feature type="region of interest" description="Disordered" evidence="4">
    <location>
        <begin position="177"/>
        <end position="202"/>
    </location>
</feature>
<dbReference type="Pfam" id="PF01191">
    <property type="entry name" value="RNA_pol_Rpb5_C"/>
    <property type="match status" value="2"/>
</dbReference>
<protein>
    <submittedName>
        <fullName evidence="7">RNA polymerase II fifth largest subunit, C</fullName>
    </submittedName>
</protein>
<accession>A0A7J0DWS9</accession>
<comment type="similarity">
    <text evidence="3">Belongs to the archaeal Rpo5/eukaryotic RPB5 RNA polymerase subunit family.</text>
</comment>
<evidence type="ECO:0000256" key="2">
    <source>
        <dbReference type="ARBA" id="ARBA00023242"/>
    </source>
</evidence>
<dbReference type="GO" id="GO:0003899">
    <property type="term" value="F:DNA-directed RNA polymerase activity"/>
    <property type="evidence" value="ECO:0007669"/>
    <property type="project" value="InterPro"/>
</dbReference>
<dbReference type="Proteomes" id="UP000585474">
    <property type="component" value="Unassembled WGS sequence"/>
</dbReference>
<dbReference type="SUPFAM" id="SSF53036">
    <property type="entry name" value="Eukaryotic RPB5 N-terminal domain"/>
    <property type="match status" value="1"/>
</dbReference>
<evidence type="ECO:0000313" key="8">
    <source>
        <dbReference type="Proteomes" id="UP000585474"/>
    </source>
</evidence>
<keyword evidence="8" id="KW-1185">Reference proteome</keyword>
<dbReference type="GO" id="GO:0006362">
    <property type="term" value="P:transcription elongation by RNA polymerase I"/>
    <property type="evidence" value="ECO:0007669"/>
    <property type="project" value="TreeGrafter"/>
</dbReference>
<dbReference type="Pfam" id="PF03871">
    <property type="entry name" value="RNA_pol_Rpb5_N"/>
    <property type="match status" value="1"/>
</dbReference>
<sequence length="304" mass="34692">MSVPDDEEATKLFRVRRTALQMLDDRGYAVKESDLNITKQKFVEQFGANVKREDLLIETEKRDDASNRIFVIFPEVQKKVGCAIVKDCIVRMHAQNVSRAILVVQQALTPQAKAAVNEVNRKFQIETFQEAELLVNVTEHYLVPKHEVLSTEQRQELFQKYNVKSIQELCMGVADPPKNRESALLPQKRDRNAPQSSQRRVPNRVTRLDLARLASDEARLVSIWSEWSRLASAPIGHGWFDGSGNRPRHGLRRANTEIGERETLPRMLVTDPVARYFGLKPGQVVKITRPSETAGTYVTYRCIV</sequence>
<dbReference type="GO" id="GO:0005666">
    <property type="term" value="C:RNA polymerase III complex"/>
    <property type="evidence" value="ECO:0007669"/>
    <property type="project" value="TreeGrafter"/>
</dbReference>
<gene>
    <name evidence="7" type="ORF">Acr_00g0089130</name>
</gene>
<dbReference type="InterPro" id="IPR005571">
    <property type="entry name" value="RNA_pol_Rpb5_N"/>
</dbReference>
<dbReference type="GO" id="GO:0005665">
    <property type="term" value="C:RNA polymerase II, core complex"/>
    <property type="evidence" value="ECO:0007669"/>
    <property type="project" value="TreeGrafter"/>
</dbReference>
<feature type="domain" description="RNA polymerase subunit H/Rpb5 C-terminal" evidence="5">
    <location>
        <begin position="260"/>
        <end position="303"/>
    </location>
</feature>
<dbReference type="InterPro" id="IPR036710">
    <property type="entry name" value="RNA_pol_Rpb5_N_sf"/>
</dbReference>
<evidence type="ECO:0000259" key="5">
    <source>
        <dbReference type="Pfam" id="PF01191"/>
    </source>
</evidence>
<reference evidence="8" key="1">
    <citation type="submission" date="2019-07" db="EMBL/GenBank/DDBJ databases">
        <title>De Novo Assembly of kiwifruit Actinidia rufa.</title>
        <authorList>
            <person name="Sugita-Konishi S."/>
            <person name="Sato K."/>
            <person name="Mori E."/>
            <person name="Abe Y."/>
            <person name="Kisaki G."/>
            <person name="Hamano K."/>
            <person name="Suezawa K."/>
            <person name="Otani M."/>
            <person name="Fukuda T."/>
            <person name="Manabe T."/>
            <person name="Gomi K."/>
            <person name="Tabuchi M."/>
            <person name="Akimitsu K."/>
            <person name="Kataoka I."/>
        </authorList>
    </citation>
    <scope>NUCLEOTIDE SEQUENCE [LARGE SCALE GENOMIC DNA]</scope>
    <source>
        <strain evidence="8">cv. Fuchu</strain>
    </source>
</reference>
<feature type="domain" description="RNA polymerase subunit H/Rpb5 C-terminal" evidence="5">
    <location>
        <begin position="135"/>
        <end position="167"/>
    </location>
</feature>
<dbReference type="InterPro" id="IPR014381">
    <property type="entry name" value="Arch_Rpo5/euc_Rpb5"/>
</dbReference>
<dbReference type="InterPro" id="IPR035913">
    <property type="entry name" value="RPB5-like_sf"/>
</dbReference>
<dbReference type="InterPro" id="IPR000783">
    <property type="entry name" value="RNA_pol_subH/Rpb5_C"/>
</dbReference>
<name>A0A7J0DWS9_9ERIC</name>
<dbReference type="PANTHER" id="PTHR10535:SF15">
    <property type="entry name" value="DNA-DIRECTED RNA POLYMERASE SUBUNIT 5-LIKE PROTEIN 1"/>
    <property type="match status" value="1"/>
</dbReference>
<dbReference type="FunFam" id="3.40.1340.10:FF:000001">
    <property type="entry name" value="DNA-directed RNA polymerases I, II, and III subunit RPABC1"/>
    <property type="match status" value="1"/>
</dbReference>
<feature type="compositionally biased region" description="Basic and acidic residues" evidence="4">
    <location>
        <begin position="177"/>
        <end position="192"/>
    </location>
</feature>
<dbReference type="GO" id="GO:0003677">
    <property type="term" value="F:DNA binding"/>
    <property type="evidence" value="ECO:0007669"/>
    <property type="project" value="InterPro"/>
</dbReference>
<evidence type="ECO:0000256" key="4">
    <source>
        <dbReference type="SAM" id="MobiDB-lite"/>
    </source>
</evidence>
<organism evidence="7 8">
    <name type="scientific">Actinidia rufa</name>
    <dbReference type="NCBI Taxonomy" id="165716"/>
    <lineage>
        <taxon>Eukaryota</taxon>
        <taxon>Viridiplantae</taxon>
        <taxon>Streptophyta</taxon>
        <taxon>Embryophyta</taxon>
        <taxon>Tracheophyta</taxon>
        <taxon>Spermatophyta</taxon>
        <taxon>Magnoliopsida</taxon>
        <taxon>eudicotyledons</taxon>
        <taxon>Gunneridae</taxon>
        <taxon>Pentapetalae</taxon>
        <taxon>asterids</taxon>
        <taxon>Ericales</taxon>
        <taxon>Actinidiaceae</taxon>
        <taxon>Actinidia</taxon>
    </lineage>
</organism>
<proteinExistence type="inferred from homology"/>
<dbReference type="AlphaFoldDB" id="A0A7J0DWS9"/>
<dbReference type="GO" id="GO:0005736">
    <property type="term" value="C:RNA polymerase I complex"/>
    <property type="evidence" value="ECO:0007669"/>
    <property type="project" value="TreeGrafter"/>
</dbReference>
<dbReference type="OrthoDB" id="248779at2759"/>
<keyword evidence="2" id="KW-0539">Nucleus</keyword>
<dbReference type="SUPFAM" id="SSF55287">
    <property type="entry name" value="RPB5-like RNA polymerase subunit"/>
    <property type="match status" value="2"/>
</dbReference>
<feature type="domain" description="RNA polymerase Rpb5 N-terminal" evidence="6">
    <location>
        <begin position="6"/>
        <end position="92"/>
    </location>
</feature>
<dbReference type="GO" id="GO:0042797">
    <property type="term" value="P:tRNA transcription by RNA polymerase III"/>
    <property type="evidence" value="ECO:0007669"/>
    <property type="project" value="TreeGrafter"/>
</dbReference>
<evidence type="ECO:0000256" key="1">
    <source>
        <dbReference type="ARBA" id="ARBA00004123"/>
    </source>
</evidence>
<dbReference type="Gene3D" id="3.40.1340.10">
    <property type="entry name" value="RNA polymerase, Rpb5, N-terminal domain"/>
    <property type="match status" value="1"/>
</dbReference>
<dbReference type="GO" id="GO:0006366">
    <property type="term" value="P:transcription by RNA polymerase II"/>
    <property type="evidence" value="ECO:0007669"/>
    <property type="project" value="TreeGrafter"/>
</dbReference>
<evidence type="ECO:0000259" key="6">
    <source>
        <dbReference type="Pfam" id="PF03871"/>
    </source>
</evidence>
<dbReference type="Gene3D" id="3.90.940.20">
    <property type="entry name" value="RPB5-like RNA polymerase subunit"/>
    <property type="match status" value="2"/>
</dbReference>
<dbReference type="EMBL" id="BJWL01000434">
    <property type="protein sequence ID" value="GFS44211.1"/>
    <property type="molecule type" value="Genomic_DNA"/>
</dbReference>
<comment type="caution">
    <text evidence="7">The sequence shown here is derived from an EMBL/GenBank/DDBJ whole genome shotgun (WGS) entry which is preliminary data.</text>
</comment>
<evidence type="ECO:0000313" key="7">
    <source>
        <dbReference type="EMBL" id="GFS44211.1"/>
    </source>
</evidence>